<evidence type="ECO:0008006" key="5">
    <source>
        <dbReference type="Google" id="ProtNLM"/>
    </source>
</evidence>
<accession>A0AAN6T4C8</accession>
<feature type="signal peptide" evidence="2">
    <location>
        <begin position="1"/>
        <end position="28"/>
    </location>
</feature>
<gene>
    <name evidence="3" type="ORF">N658DRAFT_557410</name>
</gene>
<organism evidence="3 4">
    <name type="scientific">Parathielavia hyrcaniae</name>
    <dbReference type="NCBI Taxonomy" id="113614"/>
    <lineage>
        <taxon>Eukaryota</taxon>
        <taxon>Fungi</taxon>
        <taxon>Dikarya</taxon>
        <taxon>Ascomycota</taxon>
        <taxon>Pezizomycotina</taxon>
        <taxon>Sordariomycetes</taxon>
        <taxon>Sordariomycetidae</taxon>
        <taxon>Sordariales</taxon>
        <taxon>Chaetomiaceae</taxon>
        <taxon>Parathielavia</taxon>
    </lineage>
</organism>
<proteinExistence type="predicted"/>
<sequence length="158" mass="17703">MSTRSTTIITILLLTHLGWLRNSSPAGSSPIFGLFLSRGLGDYGQAPETRTKEDEMSWLCSARRRKHVLLLARIYIHQIRRWLTPEPGPLDLWYNPPAFPRFSIGGSRKTIEAVGHWHVSIFQDLHSNTSRCEDVEAGNRLGISPTPPRSAESASARV</sequence>
<protein>
    <recommendedName>
        <fullName evidence="5">Secreted protein</fullName>
    </recommendedName>
</protein>
<reference evidence="3" key="2">
    <citation type="submission" date="2023-05" db="EMBL/GenBank/DDBJ databases">
        <authorList>
            <consortium name="Lawrence Berkeley National Laboratory"/>
            <person name="Steindorff A."/>
            <person name="Hensen N."/>
            <person name="Bonometti L."/>
            <person name="Westerberg I."/>
            <person name="Brannstrom I.O."/>
            <person name="Guillou S."/>
            <person name="Cros-Aarteil S."/>
            <person name="Calhoun S."/>
            <person name="Haridas S."/>
            <person name="Kuo A."/>
            <person name="Mondo S."/>
            <person name="Pangilinan J."/>
            <person name="Riley R."/>
            <person name="Labutti K."/>
            <person name="Andreopoulos B."/>
            <person name="Lipzen A."/>
            <person name="Chen C."/>
            <person name="Yanf M."/>
            <person name="Daum C."/>
            <person name="Ng V."/>
            <person name="Clum A."/>
            <person name="Ohm R."/>
            <person name="Martin F."/>
            <person name="Silar P."/>
            <person name="Natvig D."/>
            <person name="Lalanne C."/>
            <person name="Gautier V."/>
            <person name="Ament-Velasquez S.L."/>
            <person name="Kruys A."/>
            <person name="Hutchinson M.I."/>
            <person name="Powell A.J."/>
            <person name="Barry K."/>
            <person name="Miller A.N."/>
            <person name="Grigoriev I.V."/>
            <person name="Debuchy R."/>
            <person name="Gladieux P."/>
            <person name="Thoren M.H."/>
            <person name="Johannesson H."/>
        </authorList>
    </citation>
    <scope>NUCLEOTIDE SEQUENCE</scope>
    <source>
        <strain evidence="3">CBS 757.83</strain>
    </source>
</reference>
<comment type="caution">
    <text evidence="3">The sequence shown here is derived from an EMBL/GenBank/DDBJ whole genome shotgun (WGS) entry which is preliminary data.</text>
</comment>
<keyword evidence="2" id="KW-0732">Signal</keyword>
<evidence type="ECO:0000313" key="4">
    <source>
        <dbReference type="Proteomes" id="UP001305647"/>
    </source>
</evidence>
<dbReference type="AlphaFoldDB" id="A0AAN6T4C8"/>
<evidence type="ECO:0000256" key="2">
    <source>
        <dbReference type="SAM" id="SignalP"/>
    </source>
</evidence>
<evidence type="ECO:0000313" key="3">
    <source>
        <dbReference type="EMBL" id="KAK4103587.1"/>
    </source>
</evidence>
<name>A0AAN6T4C8_9PEZI</name>
<dbReference type="Proteomes" id="UP001305647">
    <property type="component" value="Unassembled WGS sequence"/>
</dbReference>
<reference evidence="3" key="1">
    <citation type="journal article" date="2023" name="Mol. Phylogenet. Evol.">
        <title>Genome-scale phylogeny and comparative genomics of the fungal order Sordariales.</title>
        <authorList>
            <person name="Hensen N."/>
            <person name="Bonometti L."/>
            <person name="Westerberg I."/>
            <person name="Brannstrom I.O."/>
            <person name="Guillou S."/>
            <person name="Cros-Aarteil S."/>
            <person name="Calhoun S."/>
            <person name="Haridas S."/>
            <person name="Kuo A."/>
            <person name="Mondo S."/>
            <person name="Pangilinan J."/>
            <person name="Riley R."/>
            <person name="LaButti K."/>
            <person name="Andreopoulos B."/>
            <person name="Lipzen A."/>
            <person name="Chen C."/>
            <person name="Yan M."/>
            <person name="Daum C."/>
            <person name="Ng V."/>
            <person name="Clum A."/>
            <person name="Steindorff A."/>
            <person name="Ohm R.A."/>
            <person name="Martin F."/>
            <person name="Silar P."/>
            <person name="Natvig D.O."/>
            <person name="Lalanne C."/>
            <person name="Gautier V."/>
            <person name="Ament-Velasquez S.L."/>
            <person name="Kruys A."/>
            <person name="Hutchinson M.I."/>
            <person name="Powell A.J."/>
            <person name="Barry K."/>
            <person name="Miller A.N."/>
            <person name="Grigoriev I.V."/>
            <person name="Debuchy R."/>
            <person name="Gladieux P."/>
            <person name="Hiltunen Thoren M."/>
            <person name="Johannesson H."/>
        </authorList>
    </citation>
    <scope>NUCLEOTIDE SEQUENCE</scope>
    <source>
        <strain evidence="3">CBS 757.83</strain>
    </source>
</reference>
<keyword evidence="4" id="KW-1185">Reference proteome</keyword>
<dbReference type="EMBL" id="MU863628">
    <property type="protein sequence ID" value="KAK4103587.1"/>
    <property type="molecule type" value="Genomic_DNA"/>
</dbReference>
<evidence type="ECO:0000256" key="1">
    <source>
        <dbReference type="SAM" id="MobiDB-lite"/>
    </source>
</evidence>
<feature type="chain" id="PRO_5042990999" description="Secreted protein" evidence="2">
    <location>
        <begin position="29"/>
        <end position="158"/>
    </location>
</feature>
<feature type="region of interest" description="Disordered" evidence="1">
    <location>
        <begin position="137"/>
        <end position="158"/>
    </location>
</feature>